<evidence type="ECO:0000256" key="3">
    <source>
        <dbReference type="ARBA" id="ARBA00022475"/>
    </source>
</evidence>
<dbReference type="GO" id="GO:1903806">
    <property type="term" value="P:L-isoleucine import across plasma membrane"/>
    <property type="evidence" value="ECO:0007669"/>
    <property type="project" value="TreeGrafter"/>
</dbReference>
<keyword evidence="7 10" id="KW-1133">Transmembrane helix</keyword>
<evidence type="ECO:0000256" key="1">
    <source>
        <dbReference type="ARBA" id="ARBA00004651"/>
    </source>
</evidence>
<evidence type="ECO:0000256" key="7">
    <source>
        <dbReference type="ARBA" id="ARBA00022989"/>
    </source>
</evidence>
<dbReference type="GO" id="GO:0005886">
    <property type="term" value="C:plasma membrane"/>
    <property type="evidence" value="ECO:0007669"/>
    <property type="project" value="UniProtKB-SubCell"/>
</dbReference>
<keyword evidence="8 10" id="KW-0472">Membrane</keyword>
<dbReference type="OrthoDB" id="9807115at2"/>
<dbReference type="GO" id="GO:0005304">
    <property type="term" value="F:L-valine transmembrane transporter activity"/>
    <property type="evidence" value="ECO:0007669"/>
    <property type="project" value="TreeGrafter"/>
</dbReference>
<dbReference type="GO" id="GO:0015192">
    <property type="term" value="F:L-phenylalanine transmembrane transporter activity"/>
    <property type="evidence" value="ECO:0007669"/>
    <property type="project" value="TreeGrafter"/>
</dbReference>
<reference evidence="11 12" key="1">
    <citation type="submission" date="2017-09" db="EMBL/GenBank/DDBJ databases">
        <title>Bloom of a denitrifying methanotroph, Candidatus Methylomirabilis limnetica, in a deep stratified lake.</title>
        <authorList>
            <person name="Graf J.S."/>
            <person name="Marchant H.K."/>
            <person name="Tienken D."/>
            <person name="Hach P.F."/>
            <person name="Brand A."/>
            <person name="Schubert C.J."/>
            <person name="Kuypers M.M."/>
            <person name="Milucka J."/>
        </authorList>
    </citation>
    <scope>NUCLEOTIDE SEQUENCE [LARGE SCALE GENOMIC DNA]</scope>
    <source>
        <strain evidence="11 12">Zug</strain>
    </source>
</reference>
<name>A0A2T4TWG3_9BACT</name>
<dbReference type="Proteomes" id="UP000241436">
    <property type="component" value="Unassembled WGS sequence"/>
</dbReference>
<evidence type="ECO:0000256" key="8">
    <source>
        <dbReference type="ARBA" id="ARBA00023136"/>
    </source>
</evidence>
<dbReference type="Pfam" id="PF02653">
    <property type="entry name" value="BPD_transp_2"/>
    <property type="match status" value="1"/>
</dbReference>
<evidence type="ECO:0000256" key="6">
    <source>
        <dbReference type="ARBA" id="ARBA00022970"/>
    </source>
</evidence>
<dbReference type="InterPro" id="IPR001851">
    <property type="entry name" value="ABC_transp_permease"/>
</dbReference>
<feature type="transmembrane region" description="Helical" evidence="10">
    <location>
        <begin position="12"/>
        <end position="33"/>
    </location>
</feature>
<keyword evidence="12" id="KW-1185">Reference proteome</keyword>
<reference evidence="12" key="2">
    <citation type="journal article" date="2018" name="Environ. Microbiol.">
        <title>Bloom of a denitrifying methanotroph, 'Candidatus Methylomirabilis limnetica', in a deep stratified lake.</title>
        <authorList>
            <person name="Graf J.S."/>
            <person name="Mayr M.J."/>
            <person name="Marchant H.K."/>
            <person name="Tienken D."/>
            <person name="Hach P.F."/>
            <person name="Brand A."/>
            <person name="Schubert C.J."/>
            <person name="Kuypers M.M."/>
            <person name="Milucka J."/>
        </authorList>
    </citation>
    <scope>NUCLEOTIDE SEQUENCE [LARGE SCALE GENOMIC DNA]</scope>
    <source>
        <strain evidence="12">Zug</strain>
    </source>
</reference>
<accession>A0A2T4TWG3</accession>
<evidence type="ECO:0000256" key="4">
    <source>
        <dbReference type="ARBA" id="ARBA00022519"/>
    </source>
</evidence>
<keyword evidence="2" id="KW-0813">Transport</keyword>
<keyword evidence="6" id="KW-0029">Amino-acid transport</keyword>
<dbReference type="PANTHER" id="PTHR11795">
    <property type="entry name" value="BRANCHED-CHAIN AMINO ACID TRANSPORT SYSTEM PERMEASE PROTEIN LIVH"/>
    <property type="match status" value="1"/>
</dbReference>
<evidence type="ECO:0000256" key="10">
    <source>
        <dbReference type="SAM" id="Phobius"/>
    </source>
</evidence>
<dbReference type="RefSeq" id="WP_107562902.1">
    <property type="nucleotide sequence ID" value="NZ_NVQC01000023.1"/>
</dbReference>
<feature type="transmembrane region" description="Helical" evidence="10">
    <location>
        <begin position="143"/>
        <end position="167"/>
    </location>
</feature>
<dbReference type="GO" id="GO:0015808">
    <property type="term" value="P:L-alanine transport"/>
    <property type="evidence" value="ECO:0007669"/>
    <property type="project" value="TreeGrafter"/>
</dbReference>
<feature type="transmembrane region" description="Helical" evidence="10">
    <location>
        <begin position="67"/>
        <end position="92"/>
    </location>
</feature>
<organism evidence="11 12">
    <name type="scientific">Candidatus Methylomirabilis limnetica</name>
    <dbReference type="NCBI Taxonomy" id="2033718"/>
    <lineage>
        <taxon>Bacteria</taxon>
        <taxon>Candidatus Methylomirabilota</taxon>
        <taxon>Candidatus Methylomirabilia</taxon>
        <taxon>Candidatus Methylomirabilales</taxon>
        <taxon>Candidatus Methylomirabilaceae</taxon>
        <taxon>Candidatus Methylomirabilis</taxon>
    </lineage>
</organism>
<feature type="transmembrane region" description="Helical" evidence="10">
    <location>
        <begin position="274"/>
        <end position="293"/>
    </location>
</feature>
<evidence type="ECO:0000313" key="11">
    <source>
        <dbReference type="EMBL" id="PTL35446.1"/>
    </source>
</evidence>
<comment type="similarity">
    <text evidence="9">Belongs to the binding-protein-dependent transport system permease family. LivHM subfamily.</text>
</comment>
<keyword evidence="3" id="KW-1003">Cell membrane</keyword>
<keyword evidence="4" id="KW-0997">Cell inner membrane</keyword>
<feature type="transmembrane region" description="Helical" evidence="10">
    <location>
        <begin position="40"/>
        <end position="61"/>
    </location>
</feature>
<evidence type="ECO:0000256" key="9">
    <source>
        <dbReference type="ARBA" id="ARBA00037998"/>
    </source>
</evidence>
<dbReference type="GO" id="GO:0015188">
    <property type="term" value="F:L-isoleucine transmembrane transporter activity"/>
    <property type="evidence" value="ECO:0007669"/>
    <property type="project" value="TreeGrafter"/>
</dbReference>
<keyword evidence="5 10" id="KW-0812">Transmembrane</keyword>
<dbReference type="CDD" id="cd06582">
    <property type="entry name" value="TM_PBP1_LivH_like"/>
    <property type="match status" value="1"/>
</dbReference>
<evidence type="ECO:0000313" key="12">
    <source>
        <dbReference type="Proteomes" id="UP000241436"/>
    </source>
</evidence>
<feature type="transmembrane region" description="Helical" evidence="10">
    <location>
        <begin position="196"/>
        <end position="219"/>
    </location>
</feature>
<dbReference type="PANTHER" id="PTHR11795:SF371">
    <property type="entry name" value="HIGH-AFFINITY BRANCHED-CHAIN AMINO ACID TRANSPORT SYSTEM PERMEASE PROTEIN LIVH"/>
    <property type="match status" value="1"/>
</dbReference>
<dbReference type="InterPro" id="IPR052157">
    <property type="entry name" value="BCAA_transport_permease"/>
</dbReference>
<proteinExistence type="inferred from homology"/>
<evidence type="ECO:0000256" key="5">
    <source>
        <dbReference type="ARBA" id="ARBA00022692"/>
    </source>
</evidence>
<comment type="subcellular location">
    <subcellularLocation>
        <location evidence="1">Cell membrane</location>
        <topology evidence="1">Multi-pass membrane protein</topology>
    </subcellularLocation>
</comment>
<dbReference type="GO" id="GO:0015190">
    <property type="term" value="F:L-leucine transmembrane transporter activity"/>
    <property type="evidence" value="ECO:0007669"/>
    <property type="project" value="TreeGrafter"/>
</dbReference>
<sequence length="300" mass="31832">MLLQQLVNGLTLGSVYALIALGYTMVYGIIGLINFAHGEIYMLGAYMGIVTFSLLTALHLTSPDSGVTLLLMMIVAILFCGAYGVTIERLAYRPLRTAPRLSPLISALGVSIFLQNFVMLAQGPRDKGFPELFIQGGIDLPGGRISAIQLFIMATSVLMMFALHLLVRRTKIGKAMRATAQDQQMASLVGIDVNQVISVTFLIGSALAAVAGVMVGMYYGLINFYIGYMAGIKAFTAAVLGGIGSIPGAMIGGVLLGLIESLGAGYISSEYKDVFAFAILVLVLIFRPSGLLGEDSSKRV</sequence>
<dbReference type="GO" id="GO:0042941">
    <property type="term" value="P:D-alanine transmembrane transport"/>
    <property type="evidence" value="ECO:0007669"/>
    <property type="project" value="TreeGrafter"/>
</dbReference>
<gene>
    <name evidence="11" type="ORF">CLG94_09235</name>
</gene>
<dbReference type="AlphaFoldDB" id="A0A2T4TWG3"/>
<feature type="transmembrane region" description="Helical" evidence="10">
    <location>
        <begin position="104"/>
        <end position="123"/>
    </location>
</feature>
<dbReference type="EMBL" id="NVQC01000023">
    <property type="protein sequence ID" value="PTL35446.1"/>
    <property type="molecule type" value="Genomic_DNA"/>
</dbReference>
<comment type="caution">
    <text evidence="11">The sequence shown here is derived from an EMBL/GenBank/DDBJ whole genome shotgun (WGS) entry which is preliminary data.</text>
</comment>
<protein>
    <submittedName>
        <fullName evidence="11">Branched-chain amino acid ABC transporter permease</fullName>
    </submittedName>
</protein>
<evidence type="ECO:0000256" key="2">
    <source>
        <dbReference type="ARBA" id="ARBA00022448"/>
    </source>
</evidence>